<keyword evidence="4" id="KW-0411">Iron-sulfur</keyword>
<evidence type="ECO:0000256" key="1">
    <source>
        <dbReference type="ARBA" id="ARBA00022714"/>
    </source>
</evidence>
<dbReference type="Gene3D" id="2.102.10.10">
    <property type="entry name" value="Rieske [2Fe-2S] iron-sulphur domain"/>
    <property type="match status" value="1"/>
</dbReference>
<evidence type="ECO:0000256" key="5">
    <source>
        <dbReference type="ARBA" id="ARBA00034078"/>
    </source>
</evidence>
<dbReference type="PANTHER" id="PTHR21496:SF0">
    <property type="entry name" value="RIESKE DOMAIN-CONTAINING PROTEIN"/>
    <property type="match status" value="1"/>
</dbReference>
<dbReference type="Pfam" id="PF00355">
    <property type="entry name" value="Rieske"/>
    <property type="match status" value="1"/>
</dbReference>
<feature type="compositionally biased region" description="Basic and acidic residues" evidence="6">
    <location>
        <begin position="413"/>
        <end position="425"/>
    </location>
</feature>
<organism evidence="9 10">
    <name type="scientific">Discostella pseudostelligera</name>
    <dbReference type="NCBI Taxonomy" id="259834"/>
    <lineage>
        <taxon>Eukaryota</taxon>
        <taxon>Sar</taxon>
        <taxon>Stramenopiles</taxon>
        <taxon>Ochrophyta</taxon>
        <taxon>Bacillariophyta</taxon>
        <taxon>Coscinodiscophyceae</taxon>
        <taxon>Thalassiosirophycidae</taxon>
        <taxon>Stephanodiscales</taxon>
        <taxon>Stephanodiscaceae</taxon>
        <taxon>Discostella</taxon>
    </lineage>
</organism>
<dbReference type="InterPro" id="IPR036922">
    <property type="entry name" value="Rieske_2Fe-2S_sf"/>
</dbReference>
<keyword evidence="3" id="KW-0408">Iron</keyword>
<keyword evidence="1" id="KW-0001">2Fe-2S</keyword>
<keyword evidence="10" id="KW-1185">Reference proteome</keyword>
<evidence type="ECO:0000256" key="6">
    <source>
        <dbReference type="SAM" id="MobiDB-lite"/>
    </source>
</evidence>
<comment type="caution">
    <text evidence="9">The sequence shown here is derived from an EMBL/GenBank/DDBJ whole genome shotgun (WGS) entry which is preliminary data.</text>
</comment>
<dbReference type="Proteomes" id="UP001530293">
    <property type="component" value="Unassembled WGS sequence"/>
</dbReference>
<evidence type="ECO:0000256" key="4">
    <source>
        <dbReference type="ARBA" id="ARBA00023014"/>
    </source>
</evidence>
<name>A0ABD3N1Z9_9STRA</name>
<dbReference type="GO" id="GO:0051537">
    <property type="term" value="F:2 iron, 2 sulfur cluster binding"/>
    <property type="evidence" value="ECO:0007669"/>
    <property type="project" value="UniProtKB-KW"/>
</dbReference>
<evidence type="ECO:0000259" key="8">
    <source>
        <dbReference type="PROSITE" id="PS51296"/>
    </source>
</evidence>
<evidence type="ECO:0000313" key="9">
    <source>
        <dbReference type="EMBL" id="KAL3770110.1"/>
    </source>
</evidence>
<feature type="domain" description="Rieske" evidence="8">
    <location>
        <begin position="805"/>
        <end position="885"/>
    </location>
</feature>
<accession>A0ABD3N1Z9</accession>
<feature type="region of interest" description="Disordered" evidence="6">
    <location>
        <begin position="448"/>
        <end position="480"/>
    </location>
</feature>
<keyword evidence="7" id="KW-0732">Signal</keyword>
<feature type="signal peptide" evidence="7">
    <location>
        <begin position="1"/>
        <end position="17"/>
    </location>
</feature>
<dbReference type="SUPFAM" id="SSF50022">
    <property type="entry name" value="ISP domain"/>
    <property type="match status" value="1"/>
</dbReference>
<feature type="region of interest" description="Disordered" evidence="6">
    <location>
        <begin position="185"/>
        <end position="208"/>
    </location>
</feature>
<feature type="region of interest" description="Disordered" evidence="6">
    <location>
        <begin position="402"/>
        <end position="425"/>
    </location>
</feature>
<dbReference type="AlphaFoldDB" id="A0ABD3N1Z9"/>
<evidence type="ECO:0000256" key="7">
    <source>
        <dbReference type="SAM" id="SignalP"/>
    </source>
</evidence>
<dbReference type="PANTHER" id="PTHR21496">
    <property type="entry name" value="FERREDOXIN-RELATED"/>
    <property type="match status" value="1"/>
</dbReference>
<keyword evidence="2" id="KW-0479">Metal-binding</keyword>
<gene>
    <name evidence="9" type="ORF">ACHAWU_009318</name>
</gene>
<feature type="region of interest" description="Disordered" evidence="6">
    <location>
        <begin position="222"/>
        <end position="241"/>
    </location>
</feature>
<reference evidence="9 10" key="1">
    <citation type="submission" date="2024-10" db="EMBL/GenBank/DDBJ databases">
        <title>Updated reference genomes for cyclostephanoid diatoms.</title>
        <authorList>
            <person name="Roberts W.R."/>
            <person name="Alverson A.J."/>
        </authorList>
    </citation>
    <scope>NUCLEOTIDE SEQUENCE [LARGE SCALE GENOMIC DNA]</scope>
    <source>
        <strain evidence="9 10">AJA232-27</strain>
    </source>
</reference>
<feature type="chain" id="PRO_5044793014" description="Rieske domain-containing protein" evidence="7">
    <location>
        <begin position="18"/>
        <end position="939"/>
    </location>
</feature>
<protein>
    <recommendedName>
        <fullName evidence="8">Rieske domain-containing protein</fullName>
    </recommendedName>
</protein>
<evidence type="ECO:0000256" key="2">
    <source>
        <dbReference type="ARBA" id="ARBA00022723"/>
    </source>
</evidence>
<evidence type="ECO:0000313" key="10">
    <source>
        <dbReference type="Proteomes" id="UP001530293"/>
    </source>
</evidence>
<dbReference type="PROSITE" id="PS51296">
    <property type="entry name" value="RIESKE"/>
    <property type="match status" value="1"/>
</dbReference>
<dbReference type="CDD" id="cd03467">
    <property type="entry name" value="Rieske"/>
    <property type="match status" value="1"/>
</dbReference>
<sequence length="939" mass="102982">MMIQLFALLVLSRTGSPPSDYCHAFSRPTSFRSSLSPTAAKASVERQSCVLSAVVEAIVEEEVLSISDDGRGGEAASSSPISATKRYGINSRGAKMNEIDFTLAPTDFSLSRCYQISKSNNGSDKSATVSAQQTLQSLSMSRALNTASNRALRRILLSRSWPSAEALNLSLRTVLSQQQQQQQQQQLKEGTNAKVDIQQQQEEESDKMKCPVPRPILNILMKRRDEPEETNNEASMSSEEREQKWISNQIAEFRESYSAVPGYDQAEAYLESLLCLATSGTESERVAEVMEGGVYSEPYVRLLSVVQSAGGVLEQVEGAESISPASLTRRRIAKKLIDQDICLSMLDKIALANEKKGISSSSMVVSDAETTPPTISSDTVVRMEFDADINNQSMSLGEFKEKYTSQTETPVDEGSKSELLEEPKGAYEKGRKRRLKLWPRGKFFVKGEETSSSIEESDAAFPTTTPTTPESSDDSEDPLPPAVVIQPDDLGGVLLSAEEPTMTRQLNVLSNIVQRTLIFGGDQELLLLAETLDADKPAFIHRWYRSNPTENRDMIIETRPGVQYLNALIQLLRDCYTKGVLKDVTPSLPLTAGYQNAYGRLTASLIESGSGYVRPSTSSSLSIAATSKYTAPPKSAREGLNRIAKWESTVRSQKSENPYPDDLVGTWTVYDLVGTKSIGSTEVTFKPQGELSVKPPMQGLRWRLDPGPTHLDTCTFQVLSDDGAILQYKGFVDRGARLEARVSKRSVSLRGGISFLMRDAEGMNTDNDYWDDMVPMNYLSGTTKFVMSRNVTNEMDQSSTFNTGLQTSLRCPPIAEGERKILNGRNGPILVTRVAGSYYAVDATCPHLNLPMKKGKIGVDESGQPTLTCSFHNSCFELKTGKCTKWVTGALGTQNELISGIMSSVGSEQKDIVAYNVFEEEDGSLTVRSEAHTTSNAEG</sequence>
<dbReference type="InterPro" id="IPR017941">
    <property type="entry name" value="Rieske_2Fe-2S"/>
</dbReference>
<dbReference type="EMBL" id="JALLBG020000045">
    <property type="protein sequence ID" value="KAL3770110.1"/>
    <property type="molecule type" value="Genomic_DNA"/>
</dbReference>
<evidence type="ECO:0000256" key="3">
    <source>
        <dbReference type="ARBA" id="ARBA00023004"/>
    </source>
</evidence>
<proteinExistence type="predicted"/>
<comment type="cofactor">
    <cofactor evidence="5">
        <name>[2Fe-2S] cluster</name>
        <dbReference type="ChEBI" id="CHEBI:190135"/>
    </cofactor>
</comment>
<dbReference type="GO" id="GO:0046872">
    <property type="term" value="F:metal ion binding"/>
    <property type="evidence" value="ECO:0007669"/>
    <property type="project" value="UniProtKB-KW"/>
</dbReference>